<dbReference type="AlphaFoldDB" id="A0A0P0UQM0"/>
<evidence type="ECO:0000313" key="2">
    <source>
        <dbReference type="Proteomes" id="UP000067399"/>
    </source>
</evidence>
<reference evidence="1 2" key="1">
    <citation type="journal article" date="2000" name="Mar. Ecol. Prog. Ser.">
        <title>Phylogenetic characterization of endosymbionts in three hydrothermal vent mussels: influence on host distributions.</title>
        <authorList>
            <person name="Fujiwara Y."/>
            <person name="Takai K."/>
            <person name="Uematsu K."/>
            <person name="Tsuchida S."/>
            <person name="Hunt J.C."/>
            <person name="Hashimoto J."/>
        </authorList>
    </citation>
    <scope>NUCLEOTIDE SEQUENCE [LARGE SCALE GENOMIC DNA]</scope>
    <source>
        <strain evidence="1 2">Myojin Knoll</strain>
    </source>
</reference>
<reference evidence="1 2" key="2">
    <citation type="journal article" date="2016" name="ISME J.">
        <title>Heterogeneous composition of key metabolic gene clusters in a vent mussel symbiont population.</title>
        <authorList>
            <person name="Ikuta T."/>
            <person name="Takaki Y."/>
            <person name="Nagai Y."/>
            <person name="Shimamura S."/>
            <person name="Tsuda M."/>
            <person name="Kawagucci S."/>
            <person name="Aoki Y."/>
            <person name="Inoue K."/>
            <person name="Teruya M."/>
            <person name="Satou K."/>
            <person name="Teruya K."/>
            <person name="Shimoji M."/>
            <person name="Tamotsu H."/>
            <person name="Hirano T."/>
            <person name="Maruyama T."/>
            <person name="Yoshida T."/>
        </authorList>
    </citation>
    <scope>NUCLEOTIDE SEQUENCE [LARGE SCALE GENOMIC DNA]</scope>
    <source>
        <strain evidence="1 2">Myojin Knoll</strain>
    </source>
</reference>
<dbReference type="KEGG" id="ebh:BSEPE_0474"/>
<evidence type="ECO:0008006" key="3">
    <source>
        <dbReference type="Google" id="ProtNLM"/>
    </source>
</evidence>
<dbReference type="STRING" id="1303921.BSEPE_0474"/>
<protein>
    <recommendedName>
        <fullName evidence="3">Anti-sigma-K factor RskA</fullName>
    </recommendedName>
</protein>
<dbReference type="Proteomes" id="UP000067399">
    <property type="component" value="Chromosome"/>
</dbReference>
<evidence type="ECO:0000313" key="1">
    <source>
        <dbReference type="EMBL" id="BAS67484.1"/>
    </source>
</evidence>
<organism evidence="1 2">
    <name type="scientific">endosymbiont of Bathymodiolus septemdierum str. Myojin knoll</name>
    <dbReference type="NCBI Taxonomy" id="1303921"/>
    <lineage>
        <taxon>Bacteria</taxon>
        <taxon>Pseudomonadati</taxon>
        <taxon>Pseudomonadota</taxon>
        <taxon>Gammaproteobacteria</taxon>
        <taxon>sulfur-oxidizing symbionts</taxon>
    </lineage>
</organism>
<accession>A0A0P0UQM0</accession>
<gene>
    <name evidence="1" type="ORF">BSEPE_0474</name>
</gene>
<keyword evidence="2" id="KW-1185">Reference proteome</keyword>
<proteinExistence type="predicted"/>
<name>A0A0P0UQM0_9GAMM</name>
<sequence length="201" mass="22605">MDDNFLAFQYALGLLSTEEKQAIKKTVAFKRALQQWQLHLSRLNVQAPLEKESAQIIWKNINRQIKPHKTGVFKAWLTSWRYALSGFASLSLLLSVTLLNQTANASLGWDIDTDLSKQQIFITATTHQHTDKANACTLWVKKGSKTLLIGLMPETGKKSFSINGEILAMLNGGEMIISLENKNNPLPSAPAIIDYQHKWEI</sequence>
<dbReference type="EMBL" id="AP013042">
    <property type="protein sequence ID" value="BAS67484.1"/>
    <property type="molecule type" value="Genomic_DNA"/>
</dbReference>